<comment type="caution">
    <text evidence="7">The sequence shown here is derived from an EMBL/GenBank/DDBJ whole genome shotgun (WGS) entry which is preliminary data.</text>
</comment>
<dbReference type="EMBL" id="JAGSOY010000006">
    <property type="protein sequence ID" value="MBU2710258.1"/>
    <property type="molecule type" value="Genomic_DNA"/>
</dbReference>
<comment type="similarity">
    <text evidence="5">Belongs to the RNase T family.</text>
</comment>
<dbReference type="HAMAP" id="MF_00157">
    <property type="entry name" value="RNase_T"/>
    <property type="match status" value="1"/>
</dbReference>
<dbReference type="InterPro" id="IPR036397">
    <property type="entry name" value="RNaseH_sf"/>
</dbReference>
<feature type="site" description="Important for substrate binding and specificity" evidence="5">
    <location>
        <position position="68"/>
    </location>
</feature>
<dbReference type="InterPro" id="IPR013520">
    <property type="entry name" value="Ribonucl_H"/>
</dbReference>
<feature type="binding site" evidence="5">
    <location>
        <position position="14"/>
    </location>
    <ligand>
        <name>Mg(2+)</name>
        <dbReference type="ChEBI" id="CHEBI:18420"/>
        <label>1</label>
        <note>catalytic</note>
    </ligand>
</feature>
<feature type="binding site" evidence="5">
    <location>
        <position position="16"/>
    </location>
    <ligand>
        <name>Mg(2+)</name>
        <dbReference type="ChEBI" id="CHEBI:18420"/>
        <label>2</label>
        <note>catalytic</note>
    </ligand>
</feature>
<evidence type="ECO:0000256" key="4">
    <source>
        <dbReference type="ARBA" id="ARBA00022839"/>
    </source>
</evidence>
<dbReference type="EC" id="3.1.13.-" evidence="5"/>
<accession>A0ABS5Z874</accession>
<keyword evidence="4 5" id="KW-0269">Exonuclease</keyword>
<dbReference type="Pfam" id="PF00929">
    <property type="entry name" value="RNase_T"/>
    <property type="match status" value="1"/>
</dbReference>
<keyword evidence="8" id="KW-1185">Reference proteome</keyword>
<organism evidence="7 8">
    <name type="scientific">Zooshikella harenae</name>
    <dbReference type="NCBI Taxonomy" id="2827238"/>
    <lineage>
        <taxon>Bacteria</taxon>
        <taxon>Pseudomonadati</taxon>
        <taxon>Pseudomonadota</taxon>
        <taxon>Gammaproteobacteria</taxon>
        <taxon>Oceanospirillales</taxon>
        <taxon>Zooshikellaceae</taxon>
        <taxon>Zooshikella</taxon>
    </lineage>
</organism>
<feature type="binding site" evidence="5">
    <location>
        <position position="172"/>
    </location>
    <ligand>
        <name>Mg(2+)</name>
        <dbReference type="ChEBI" id="CHEBI:18420"/>
        <label>2</label>
        <note>catalytic</note>
    </ligand>
</feature>
<dbReference type="InterPro" id="IPR005987">
    <property type="entry name" value="RNase_T"/>
</dbReference>
<feature type="site" description="Important for substrate binding and specificity" evidence="5">
    <location>
        <position position="137"/>
    </location>
</feature>
<dbReference type="PANTHER" id="PTHR30231:SF2">
    <property type="entry name" value="RIBONUCLEASE T"/>
    <property type="match status" value="1"/>
</dbReference>
<dbReference type="PANTHER" id="PTHR30231">
    <property type="entry name" value="DNA POLYMERASE III SUBUNIT EPSILON"/>
    <property type="match status" value="1"/>
</dbReference>
<comment type="cofactor">
    <cofactor evidence="5">
        <name>Mg(2+)</name>
        <dbReference type="ChEBI" id="CHEBI:18420"/>
    </cofactor>
    <text evidence="5">Binds two Mg(2+) per subunit. The active form of the enzyme binds two Mg(2+) ions in its active site. The first Mg(2+) forms only one salt bridge with the protein.</text>
</comment>
<protein>
    <recommendedName>
        <fullName evidence="5">Ribonuclease T</fullName>
        <ecNumber evidence="5">3.1.13.-</ecNumber>
    </recommendedName>
    <alternativeName>
        <fullName evidence="5">Exoribonuclease T</fullName>
        <shortName evidence="5">RNase T</shortName>
    </alternativeName>
</protein>
<feature type="active site" description="Proton donor/acceptor" evidence="5">
    <location>
        <position position="172"/>
    </location>
</feature>
<name>A0ABS5Z874_9GAMM</name>
<comment type="function">
    <text evidence="5">Trims short 3' overhangs of a variety of RNA species, leaving a one or two nucleotide 3' overhang. Responsible for the end-turnover of tRNA: specifically removes the terminal AMP residue from uncharged tRNA (tRNA-C-C-A). Also appears to be involved in tRNA biosynthesis.</text>
</comment>
<dbReference type="InterPro" id="IPR012337">
    <property type="entry name" value="RNaseH-like_sf"/>
</dbReference>
<keyword evidence="2 5" id="KW-0540">Nuclease</keyword>
<evidence type="ECO:0000313" key="7">
    <source>
        <dbReference type="EMBL" id="MBU2710258.1"/>
    </source>
</evidence>
<keyword evidence="5" id="KW-0460">Magnesium</keyword>
<reference evidence="7 8" key="1">
    <citation type="submission" date="2021-04" db="EMBL/GenBank/DDBJ databases">
        <authorList>
            <person name="Pira H."/>
            <person name="Risdian C."/>
            <person name="Wink J."/>
        </authorList>
    </citation>
    <scope>NUCLEOTIDE SEQUENCE [LARGE SCALE GENOMIC DNA]</scope>
    <source>
        <strain evidence="7 8">WH53</strain>
    </source>
</reference>
<keyword evidence="1 5" id="KW-0819">tRNA processing</keyword>
<dbReference type="GO" id="GO:0016787">
    <property type="term" value="F:hydrolase activity"/>
    <property type="evidence" value="ECO:0007669"/>
    <property type="project" value="UniProtKB-KW"/>
</dbReference>
<comment type="subunit">
    <text evidence="5">Homodimer.</text>
</comment>
<feature type="domain" description="Exonuclease" evidence="6">
    <location>
        <begin position="9"/>
        <end position="194"/>
    </location>
</feature>
<gene>
    <name evidence="5 7" type="primary">rnt</name>
    <name evidence="7" type="ORF">KCG35_04235</name>
</gene>
<proteinExistence type="inferred from homology"/>
<evidence type="ECO:0000313" key="8">
    <source>
        <dbReference type="Proteomes" id="UP000690515"/>
    </source>
</evidence>
<keyword evidence="5" id="KW-0479">Metal-binding</keyword>
<evidence type="ECO:0000256" key="5">
    <source>
        <dbReference type="HAMAP-Rule" id="MF_00157"/>
    </source>
</evidence>
<feature type="binding site" evidence="5">
    <location>
        <position position="177"/>
    </location>
    <ligand>
        <name>Mg(2+)</name>
        <dbReference type="ChEBI" id="CHEBI:18420"/>
        <label>2</label>
        <note>catalytic</note>
    </ligand>
</feature>
<dbReference type="NCBIfam" id="TIGR01298">
    <property type="entry name" value="RNaseT"/>
    <property type="match status" value="1"/>
</dbReference>
<evidence type="ECO:0000256" key="3">
    <source>
        <dbReference type="ARBA" id="ARBA00022801"/>
    </source>
</evidence>
<dbReference type="Gene3D" id="3.30.420.10">
    <property type="entry name" value="Ribonuclease H-like superfamily/Ribonuclease H"/>
    <property type="match status" value="1"/>
</dbReference>
<feature type="site" description="Important for substrate binding and specificity" evidence="5">
    <location>
        <position position="115"/>
    </location>
</feature>
<evidence type="ECO:0000259" key="6">
    <source>
        <dbReference type="SMART" id="SM00479"/>
    </source>
</evidence>
<dbReference type="Proteomes" id="UP000690515">
    <property type="component" value="Unassembled WGS sequence"/>
</dbReference>
<dbReference type="SMART" id="SM00479">
    <property type="entry name" value="EXOIII"/>
    <property type="match status" value="1"/>
</dbReference>
<feature type="binding site" evidence="5">
    <location>
        <position position="14"/>
    </location>
    <ligand>
        <name>Mg(2+)</name>
        <dbReference type="ChEBI" id="CHEBI:18420"/>
        <label>2</label>
        <note>catalytic</note>
    </ligand>
</feature>
<feature type="site" description="Important for substrate binding and specificity" evidence="5">
    <location>
        <position position="20"/>
    </location>
</feature>
<dbReference type="SUPFAM" id="SSF53098">
    <property type="entry name" value="Ribonuclease H-like"/>
    <property type="match status" value="1"/>
</dbReference>
<keyword evidence="3 5" id="KW-0378">Hydrolase</keyword>
<evidence type="ECO:0000256" key="2">
    <source>
        <dbReference type="ARBA" id="ARBA00022722"/>
    </source>
</evidence>
<sequence length="204" mass="22100">MAERFRGFLPVVIDVETGGFNAATDALLEIAAVTLTIDATGQMIAEDTIDFAITPFPDANIEPAALEFTGINPFCPERKAFDEAEALKQLFKRIRKAIKSGGCNRAILVGHNAMFDLNFLNAAVTRNNLKRNPFHPFSSFDTATLAGLAFGQTVLAKACEAADINFDANEAHSAAYDANKTAELFCSIVNRWQTLGGWPVNALK</sequence>
<evidence type="ECO:0000256" key="1">
    <source>
        <dbReference type="ARBA" id="ARBA00022694"/>
    </source>
</evidence>